<keyword evidence="2" id="KW-0053">Apoptosis</keyword>
<evidence type="ECO:0000259" key="12">
    <source>
        <dbReference type="PROSITE" id="PS50050"/>
    </source>
</evidence>
<keyword evidence="5 11" id="KW-0472">Membrane</keyword>
<dbReference type="InterPro" id="IPR052491">
    <property type="entry name" value="TNFRSF10"/>
</dbReference>
<keyword evidence="4" id="KW-0677">Repeat</keyword>
<dbReference type="PANTHER" id="PTHR46330:SF16">
    <property type="entry name" value="TUMOR NECROSIS FACTOR RECEPTOR SUPERFAMILY MEMBER 22"/>
    <property type="match status" value="1"/>
</dbReference>
<keyword evidence="3" id="KW-0732">Signal</keyword>
<evidence type="ECO:0000256" key="2">
    <source>
        <dbReference type="ARBA" id="ARBA00022703"/>
    </source>
</evidence>
<dbReference type="GO" id="GO:0036462">
    <property type="term" value="P:TRAIL-activated apoptotic signaling pathway"/>
    <property type="evidence" value="ECO:0007669"/>
    <property type="project" value="TreeGrafter"/>
</dbReference>
<dbReference type="GO" id="GO:0043065">
    <property type="term" value="P:positive regulation of apoptotic process"/>
    <property type="evidence" value="ECO:0007669"/>
    <property type="project" value="TreeGrafter"/>
</dbReference>
<evidence type="ECO:0000256" key="6">
    <source>
        <dbReference type="ARBA" id="ARBA00023157"/>
    </source>
</evidence>
<feature type="domain" description="TNFR-Cys" evidence="12">
    <location>
        <begin position="121"/>
        <end position="161"/>
    </location>
</feature>
<dbReference type="Pfam" id="PF00020">
    <property type="entry name" value="TNFR_c6"/>
    <property type="match status" value="2"/>
</dbReference>
<evidence type="ECO:0000256" key="7">
    <source>
        <dbReference type="ARBA" id="ARBA00023170"/>
    </source>
</evidence>
<comment type="subcellular location">
    <subcellularLocation>
        <location evidence="1">Membrane</location>
    </subcellularLocation>
</comment>
<dbReference type="Gene3D" id="2.10.50.10">
    <property type="entry name" value="Tumor Necrosis Factor Receptor, subunit A, domain 2"/>
    <property type="match status" value="2"/>
</dbReference>
<keyword evidence="7" id="KW-0675">Receptor</keyword>
<keyword evidence="11" id="KW-1133">Transmembrane helix</keyword>
<dbReference type="EMBL" id="JACAGB010000009">
    <property type="protein sequence ID" value="KAF6342986.1"/>
    <property type="molecule type" value="Genomic_DNA"/>
</dbReference>
<dbReference type="SUPFAM" id="SSF57586">
    <property type="entry name" value="TNF receptor-like"/>
    <property type="match status" value="2"/>
</dbReference>
<evidence type="ECO:0000313" key="13">
    <source>
        <dbReference type="EMBL" id="KAF6342986.1"/>
    </source>
</evidence>
<feature type="transmembrane region" description="Helical" evidence="11">
    <location>
        <begin position="217"/>
        <end position="239"/>
    </location>
</feature>
<dbReference type="Proteomes" id="UP000558488">
    <property type="component" value="Unassembled WGS sequence"/>
</dbReference>
<proteinExistence type="predicted"/>
<dbReference type="FunFam" id="2.10.50.10:FF:000004">
    <property type="entry name" value="Tumor necrosis factor receptor superfamily member 6"/>
    <property type="match status" value="1"/>
</dbReference>
<accession>A0A7J7X0J1</accession>
<feature type="compositionally biased region" description="Basic residues" evidence="10">
    <location>
        <begin position="33"/>
        <end position="47"/>
    </location>
</feature>
<evidence type="ECO:0000256" key="11">
    <source>
        <dbReference type="SAM" id="Phobius"/>
    </source>
</evidence>
<feature type="repeat" description="TNFR-Cys" evidence="9">
    <location>
        <begin position="162"/>
        <end position="201"/>
    </location>
</feature>
<keyword evidence="14" id="KW-1185">Reference proteome</keyword>
<comment type="caution">
    <text evidence="9">Lacks conserved residue(s) required for the propagation of feature annotation.</text>
</comment>
<feature type="disulfide bond" evidence="9">
    <location>
        <begin position="122"/>
        <end position="137"/>
    </location>
</feature>
<dbReference type="GO" id="GO:0004888">
    <property type="term" value="F:transmembrane signaling receptor activity"/>
    <property type="evidence" value="ECO:0007669"/>
    <property type="project" value="UniProtKB-ARBA"/>
</dbReference>
<dbReference type="InterPro" id="IPR001368">
    <property type="entry name" value="TNFR/NGFR_Cys_rich_reg"/>
</dbReference>
<evidence type="ECO:0000256" key="3">
    <source>
        <dbReference type="ARBA" id="ARBA00022729"/>
    </source>
</evidence>
<reference evidence="13 14" key="1">
    <citation type="journal article" date="2020" name="Nature">
        <title>Six reference-quality genomes reveal evolution of bat adaptations.</title>
        <authorList>
            <person name="Jebb D."/>
            <person name="Huang Z."/>
            <person name="Pippel M."/>
            <person name="Hughes G.M."/>
            <person name="Lavrichenko K."/>
            <person name="Devanna P."/>
            <person name="Winkler S."/>
            <person name="Jermiin L.S."/>
            <person name="Skirmuntt E.C."/>
            <person name="Katzourakis A."/>
            <person name="Burkitt-Gray L."/>
            <person name="Ray D.A."/>
            <person name="Sullivan K.A.M."/>
            <person name="Roscito J.G."/>
            <person name="Kirilenko B.M."/>
            <person name="Davalos L.M."/>
            <person name="Corthals A.P."/>
            <person name="Power M.L."/>
            <person name="Jones G."/>
            <person name="Ransome R.D."/>
            <person name="Dechmann D.K.N."/>
            <person name="Locatelli A.G."/>
            <person name="Puechmaille S.J."/>
            <person name="Fedrigo O."/>
            <person name="Jarvis E.D."/>
            <person name="Hiller M."/>
            <person name="Vernes S.C."/>
            <person name="Myers E.W."/>
            <person name="Teeling E.C."/>
        </authorList>
    </citation>
    <scope>NUCLEOTIDE SEQUENCE [LARGE SCALE GENOMIC DNA]</scope>
    <source>
        <strain evidence="13">MPipKuh1</strain>
        <tissue evidence="13">Flight muscle</tissue>
    </source>
</reference>
<evidence type="ECO:0000256" key="4">
    <source>
        <dbReference type="ARBA" id="ARBA00022737"/>
    </source>
</evidence>
<evidence type="ECO:0000256" key="1">
    <source>
        <dbReference type="ARBA" id="ARBA00004370"/>
    </source>
</evidence>
<evidence type="ECO:0000256" key="10">
    <source>
        <dbReference type="SAM" id="MobiDB-lite"/>
    </source>
</evidence>
<dbReference type="AlphaFoldDB" id="A0A7J7X0J1"/>
<keyword evidence="8" id="KW-0325">Glycoprotein</keyword>
<keyword evidence="6 9" id="KW-1015">Disulfide bond</keyword>
<dbReference type="GO" id="GO:0009986">
    <property type="term" value="C:cell surface"/>
    <property type="evidence" value="ECO:0007669"/>
    <property type="project" value="TreeGrafter"/>
</dbReference>
<name>A0A7J7X0J1_PIPKU</name>
<feature type="repeat" description="TNFR-Cys" evidence="9">
    <location>
        <begin position="121"/>
        <end position="161"/>
    </location>
</feature>
<dbReference type="PANTHER" id="PTHR46330">
    <property type="entry name" value="TUMOR NECROSIS FACTOR RECEPTOR SUPERFAMILY MEMBER 10B"/>
    <property type="match status" value="1"/>
</dbReference>
<dbReference type="SMART" id="SM00208">
    <property type="entry name" value="TNFR"/>
    <property type="match status" value="2"/>
</dbReference>
<sequence>MGRWLGVTCGDTEPPGERSNPDRSLPPAANRRREGRGRWGPKRRRAQRAMEERKSPRSPVPFAWLLWPLLLLLGAQAAMAAGEEPDDPNQRAVRSPSDDLCEAGHYLTEDCYMGQARGCCPCPPGSFLSHPNREESCMLCARCREDQEMVSDCTLTRDRQCQCKPGEYYCDSEHCLEGCYPCTSCPGATLEACTATRDTVCAAQPGPAAGPLAVGTWVMFAVIPLILIIAVAILIAYWWRGGCVSTGCPFRTESLVPESSGPFVSSPETRDADAPVPAMGARLLPEGRLDVASESLILPGPPERPAGVDSPWPEVEAGDEAGPHAGHHGLTLLHFLAALA</sequence>
<feature type="disulfide bond" evidence="9">
    <location>
        <begin position="143"/>
        <end position="161"/>
    </location>
</feature>
<organism evidence="13 14">
    <name type="scientific">Pipistrellus kuhlii</name>
    <name type="common">Kuhl's pipistrelle</name>
    <dbReference type="NCBI Taxonomy" id="59472"/>
    <lineage>
        <taxon>Eukaryota</taxon>
        <taxon>Metazoa</taxon>
        <taxon>Chordata</taxon>
        <taxon>Craniata</taxon>
        <taxon>Vertebrata</taxon>
        <taxon>Euteleostomi</taxon>
        <taxon>Mammalia</taxon>
        <taxon>Eutheria</taxon>
        <taxon>Laurasiatheria</taxon>
        <taxon>Chiroptera</taxon>
        <taxon>Yangochiroptera</taxon>
        <taxon>Vespertilionidae</taxon>
        <taxon>Pipistrellus</taxon>
    </lineage>
</organism>
<dbReference type="GO" id="GO:0005886">
    <property type="term" value="C:plasma membrane"/>
    <property type="evidence" value="ECO:0007669"/>
    <property type="project" value="TreeGrafter"/>
</dbReference>
<feature type="domain" description="TNFR-Cys" evidence="12">
    <location>
        <begin position="162"/>
        <end position="201"/>
    </location>
</feature>
<evidence type="ECO:0000313" key="14">
    <source>
        <dbReference type="Proteomes" id="UP000558488"/>
    </source>
</evidence>
<dbReference type="OrthoDB" id="8848202at2759"/>
<dbReference type="PROSITE" id="PS50050">
    <property type="entry name" value="TNFR_NGFR_2"/>
    <property type="match status" value="2"/>
</dbReference>
<gene>
    <name evidence="13" type="ORF">mPipKuh1_010718</name>
</gene>
<feature type="region of interest" description="Disordered" evidence="10">
    <location>
        <begin position="1"/>
        <end position="55"/>
    </location>
</feature>
<evidence type="ECO:0000256" key="9">
    <source>
        <dbReference type="PROSITE-ProRule" id="PRU00206"/>
    </source>
</evidence>
<protein>
    <recommendedName>
        <fullName evidence="12">TNFR-Cys domain-containing protein</fullName>
    </recommendedName>
</protein>
<evidence type="ECO:0000256" key="5">
    <source>
        <dbReference type="ARBA" id="ARBA00023136"/>
    </source>
</evidence>
<evidence type="ECO:0000256" key="8">
    <source>
        <dbReference type="ARBA" id="ARBA00023180"/>
    </source>
</evidence>
<feature type="disulfide bond" evidence="9">
    <location>
        <begin position="140"/>
        <end position="153"/>
    </location>
</feature>
<keyword evidence="11" id="KW-0812">Transmembrane</keyword>
<comment type="caution">
    <text evidence="13">The sequence shown here is derived from an EMBL/GenBank/DDBJ whole genome shotgun (WGS) entry which is preliminary data.</text>
</comment>